<dbReference type="Proteomes" id="UP000254040">
    <property type="component" value="Unassembled WGS sequence"/>
</dbReference>
<dbReference type="EMBL" id="LNYN01000014">
    <property type="protein sequence ID" value="KTD35576.1"/>
    <property type="molecule type" value="Genomic_DNA"/>
</dbReference>
<gene>
    <name evidence="3" type="ORF">Lmor_1023</name>
    <name evidence="4" type="ORF">NCTC12239_01664</name>
</gene>
<keyword evidence="5" id="KW-1185">Reference proteome</keyword>
<evidence type="ECO:0000313" key="6">
    <source>
        <dbReference type="Proteomes" id="UP000254040"/>
    </source>
</evidence>
<reference evidence="3 5" key="1">
    <citation type="submission" date="2015-11" db="EMBL/GenBank/DDBJ databases">
        <title>Genomic analysis of 38 Legionella species identifies large and diverse effector repertoires.</title>
        <authorList>
            <person name="Burstein D."/>
            <person name="Amaro F."/>
            <person name="Zusman T."/>
            <person name="Lifshitz Z."/>
            <person name="Cohen O."/>
            <person name="Gilbert J.A."/>
            <person name="Pupko T."/>
            <person name="Shuman H.A."/>
            <person name="Segal G."/>
        </authorList>
    </citation>
    <scope>NUCLEOTIDE SEQUENCE [LARGE SCALE GENOMIC DNA]</scope>
    <source>
        <strain evidence="3 5">ATCC 43877</strain>
    </source>
</reference>
<accession>A0A378JVJ1</accession>
<dbReference type="Proteomes" id="UP000054985">
    <property type="component" value="Unassembled WGS sequence"/>
</dbReference>
<keyword evidence="1" id="KW-0175">Coiled coil</keyword>
<evidence type="ECO:0000256" key="1">
    <source>
        <dbReference type="SAM" id="Coils"/>
    </source>
</evidence>
<proteinExistence type="predicted"/>
<name>A0A378JVJ1_9GAMM</name>
<dbReference type="RefSeq" id="WP_028384686.1">
    <property type="nucleotide sequence ID" value="NZ_CAAAJG010000009.1"/>
</dbReference>
<sequence>MPNHIDLLNLSENQFNNNVQLNHEALALLVLHDLRNHNTQSFMLAGSEDLAALLPKLHLQDEGAEALILFRPLVHCIAIYMRVVNNQVHVYMFDPQGLGMRYSPVPPALACLRAFFPDARIILSTDELQTRSHNQGCAQYSYFFLSYCAEQGSHLFTDYASPDNCQAAEDSNRVEYHVRDNLPEQLKQIAMSVNPHWYVEYRKEQLLMLDQLIHAYIDEHQQIDKQRVISVVKTLQGIDLPIVKFIPEHRESTTRIVNKEGGRLEVHLDVIPHSNCLLYSRERLPVESAERLFCLFDGIPGILVSRDPAGVRLVIEAASRSDLMDALADLQHHEERLWNAHMRQLGGLQAVINDLRFELELQEICQNAEGGFTQHQVQLALQAALESKQSVYVPGIEMMSGEKAVFSLDSLREDGYLHVAFSFQSSSHHQIAVWITLGEAAHAVALYDSNGDASITAEAKQRLQEMLCLETSDSFQSVAFPFPHQSDNWSCGVHVFDLLTHLAEVNDLSHLSIRQKAKCLYTLYYQEANRIQALESARAKNQQRIQTLLDRIEQYRQNHILSASSNGGDFLTPVSDYLKKAYQSSLSFSELLNGYDGSDRQMLSLILKIADKRHNMSSSGWRVVFNLVEGRQLPPAMHRRILPVFQKEISEDLSHEQQASLIDIITNSAQPSFTDVLAEVINNVFQEAKEAAKYQQWIKNEGGFDASNARALCYHLLFWLIQQDDQTERLELSRIRRIQSERKALNAAIKNSIQSILQKNDIPQEEIRILINGNLTHRFLVQIAHLSQNGLETLAQDVRVAFLLFLSHDLSLQLALAGKLPWHDESFRKLFLSWLIASDKRELLTHFDKQALEDSIYHNQVFSGAIRIKPDAFDESTVFEQVCINHLIECLCADNVNLTRMIKSSEHLIRLVKAFPLLKENIYTSLCDNYADFRRLVLRDNHIWLDIVGLFPQYAEQLFEQVWINADDFYRLIANSSCAFFRTVETFPEQADKLYKGLRGNLPVFNNLLKSRNSNWLKTILYFKEHAEPLFREVEQNPRDFQRLVMHSHETWINTAIQLPEFADDLVDQLLQQPDTFRRLVDTHYLLVLTARKLPSQSNRLIEYVLNSEEDFRHLVMQDANTWLGTVNQFPQHEELLVQRLLDDPDNFRRLVSSHYILIQIVRQARNYKHCVMRYILNSEREFARLVIQDIHTLRSIADHVPDVANEIFIRLCNSPVEFKRVVMRDKNTFLSAAQQFPEHSQWLFEQVWRNPDDFNRLMSPDGNALLKTIRHYSEQREQLFERVWNSPEAYERTVHGSLDSLINMARAFPAHEVRLIDRLLSNQDAWNRLQGAGYQWIKAITQLPKSADRLFDYGLNCPERFKRLIADNYQFIEAIKSLPHFATKLICFVLSRPDDVRRLITCDNRAWINTVRQLPRQVELMPECIFNNPDDFRRLVQQSNHTWLSTIQQFPEQTDFLVSCVFDEPESFRRLVLENKHTWLNTIRQLPKQLELLVKRVMENPEDFNRMVMHDADTLRIAIQHLPQYKKTLIKMALSSPHGIKLLFDRGFQLNDLIEHYPKYADSLLNWVLCRPDYFKTQLRYPSCLRQLARQCPKHADRLLGWVLSRHDEAQRLLFCDNDEWVSTGACFPDHAERLFNQVWRVPDLTRRLVFESNLDWRNTAKAFPQHQKKLFEQVWNNPTEFKRLVMYDLETWSNTVKAFPMHKDRLIERLWSNQDDLNQVVLSNMYGWMYMATVVPEKREQLFELVWSNQALFTRILNNNDALLTTVKKFPEYRDRLLERLLNNDKDFHRLIHNIEAWFRAITEYPDFSERLIGRVLNNRNEFNRLVSNTKDLLKVAAQPLPLVKGIMEQVLESNEEEFKKLVSSSTDFIKILERFPEYRLALYQRVQKSPYQFERLVMENARGWKRLSIMIPEHSDSLFRSFWNNPIYFSHLIISGNDYGFNPTNMLIHTAEIFPMYADMLIERVLNDEEIFRRVIAWNCHVFWQTVDKFPHYADELFERIWNRQEYYQVLITNNTHHWGTAAQRFPLRAQEIFERVWDSPKDCERLILNNLDNFLLTTHYFPEHAEKLFERVWRNNTQFIKLVSSSASNFIRFVKKFPNHAQALFDRCWNSDEGFLAGLFYFEIFKIVREFPDYSRESFERVLDDPADFSKLIAATLDSWIYAIKTLPHHAYELIERVLNNPIDFARVVTCERDWIKLIEQLPEYAGILFESIFRNQPAFCRRMVSYASSLVRIASKIPQSADLLLECVLKQPEEFRRLIKSSDDLNVIIAQYPHYAAGLREQFAESQRQDAKAVTDSQPRPSGTAQQSQILDINKLMLFFGSNLQGERSAPGVEHHPYDQCRLS</sequence>
<reference evidence="4 6" key="2">
    <citation type="submission" date="2018-06" db="EMBL/GenBank/DDBJ databases">
        <authorList>
            <consortium name="Pathogen Informatics"/>
            <person name="Doyle S."/>
        </authorList>
    </citation>
    <scope>NUCLEOTIDE SEQUENCE [LARGE SCALE GENOMIC DNA]</scope>
    <source>
        <strain evidence="4 6">NCTC12239</strain>
    </source>
</reference>
<evidence type="ECO:0000313" key="4">
    <source>
        <dbReference type="EMBL" id="STX62725.1"/>
    </source>
</evidence>
<feature type="coiled-coil region" evidence="1">
    <location>
        <begin position="531"/>
        <end position="558"/>
    </location>
</feature>
<feature type="region of interest" description="Disordered" evidence="2">
    <location>
        <begin position="2293"/>
        <end position="2312"/>
    </location>
</feature>
<evidence type="ECO:0000313" key="3">
    <source>
        <dbReference type="EMBL" id="KTD35576.1"/>
    </source>
</evidence>
<dbReference type="OrthoDB" id="9874113at2"/>
<evidence type="ECO:0000313" key="5">
    <source>
        <dbReference type="Proteomes" id="UP000054985"/>
    </source>
</evidence>
<feature type="compositionally biased region" description="Polar residues" evidence="2">
    <location>
        <begin position="2300"/>
        <end position="2312"/>
    </location>
</feature>
<protein>
    <submittedName>
        <fullName evidence="4">Uncharacterized protein</fullName>
    </submittedName>
</protein>
<evidence type="ECO:0000256" key="2">
    <source>
        <dbReference type="SAM" id="MobiDB-lite"/>
    </source>
</evidence>
<dbReference type="EMBL" id="UGOG01000001">
    <property type="protein sequence ID" value="STX62725.1"/>
    <property type="molecule type" value="Genomic_DNA"/>
</dbReference>
<organism evidence="4 6">
    <name type="scientific">Legionella moravica</name>
    <dbReference type="NCBI Taxonomy" id="39962"/>
    <lineage>
        <taxon>Bacteria</taxon>
        <taxon>Pseudomonadati</taxon>
        <taxon>Pseudomonadota</taxon>
        <taxon>Gammaproteobacteria</taxon>
        <taxon>Legionellales</taxon>
        <taxon>Legionellaceae</taxon>
        <taxon>Legionella</taxon>
    </lineage>
</organism>